<reference evidence="6 8" key="3">
    <citation type="journal article" date="2022" name="Microbiol. Resour. Announc.">
        <title>Complete Genome Sequences of Thermus Strains Isolated from Senami Hot Spring in Japan.</title>
        <authorList>
            <person name="Miyazaki K."/>
        </authorList>
    </citation>
    <scope>NUCLEOTIDE SEQUENCE [LARGE SCALE GENOMIC DNA]</scope>
    <source>
        <strain evidence="6 8">SNM4-1</strain>
    </source>
</reference>
<keyword evidence="4" id="KW-0732">Signal</keyword>
<evidence type="ECO:0000256" key="1">
    <source>
        <dbReference type="ARBA" id="ARBA00004196"/>
    </source>
</evidence>
<evidence type="ECO:0000256" key="4">
    <source>
        <dbReference type="ARBA" id="ARBA00022729"/>
    </source>
</evidence>
<dbReference type="AlphaFoldDB" id="A0A1J0LT49"/>
<dbReference type="SUPFAM" id="SSF53850">
    <property type="entry name" value="Periplasmic binding protein-like II"/>
    <property type="match status" value="1"/>
</dbReference>
<dbReference type="PANTHER" id="PTHR43649">
    <property type="entry name" value="ARABINOSE-BINDING PROTEIN-RELATED"/>
    <property type="match status" value="1"/>
</dbReference>
<protein>
    <submittedName>
        <fullName evidence="5">Sugar ABC transporter substrate-binding protein</fullName>
    </submittedName>
</protein>
<evidence type="ECO:0000313" key="7">
    <source>
        <dbReference type="Proteomes" id="UP000182993"/>
    </source>
</evidence>
<dbReference type="Proteomes" id="UP000831120">
    <property type="component" value="Chromosome"/>
</dbReference>
<dbReference type="Proteomes" id="UP000182993">
    <property type="component" value="Chromosome"/>
</dbReference>
<comment type="subcellular location">
    <subcellularLocation>
        <location evidence="1">Cell envelope</location>
    </subcellularLocation>
</comment>
<dbReference type="EMBL" id="AP025593">
    <property type="protein sequence ID" value="BDG15347.1"/>
    <property type="molecule type" value="Genomic_DNA"/>
</dbReference>
<evidence type="ECO:0000256" key="2">
    <source>
        <dbReference type="ARBA" id="ARBA00008520"/>
    </source>
</evidence>
<dbReference type="InterPro" id="IPR050490">
    <property type="entry name" value="Bact_solute-bd_prot1"/>
</dbReference>
<dbReference type="EMBL" id="CP016312">
    <property type="protein sequence ID" value="APD09212.1"/>
    <property type="molecule type" value="Genomic_DNA"/>
</dbReference>
<proteinExistence type="inferred from homology"/>
<keyword evidence="3" id="KW-0813">Transport</keyword>
<gene>
    <name evidence="5" type="ORF">A0O31_01062</name>
    <name evidence="6" type="ORF">TbrSNM41_00810</name>
</gene>
<organism evidence="5 7">
    <name type="scientific">Thermus brockianus</name>
    <dbReference type="NCBI Taxonomy" id="56956"/>
    <lineage>
        <taxon>Bacteria</taxon>
        <taxon>Thermotogati</taxon>
        <taxon>Deinococcota</taxon>
        <taxon>Deinococci</taxon>
        <taxon>Thermales</taxon>
        <taxon>Thermaceae</taxon>
        <taxon>Thermus</taxon>
    </lineage>
</organism>
<reference evidence="7" key="1">
    <citation type="submission" date="2016-06" db="EMBL/GenBank/DDBJ databases">
        <title>Whole genome sequencing of Thermus brockianus strain GE-1.</title>
        <authorList>
            <person name="Schaefers C."/>
            <person name="Blank S."/>
            <person name="Wiebusch S."/>
            <person name="Elleuche S."/>
            <person name="Antranikian G."/>
        </authorList>
    </citation>
    <scope>NUCLEOTIDE SEQUENCE [LARGE SCALE GENOMIC DNA]</scope>
    <source>
        <strain evidence="7">GE-1</strain>
    </source>
</reference>
<dbReference type="STRING" id="56956.A0O31_01062"/>
<reference evidence="5" key="2">
    <citation type="journal article" date="2017" name="Stand. Genomic Sci.">
        <title>Complete genome sequence of Thermus brockianus GE-1 reveals key enzymes of xylan/xylose metabolism.</title>
        <authorList>
            <person name="Schaefers C."/>
            <person name="Blank S."/>
            <person name="Wiebusch S."/>
            <person name="Elleuche S."/>
            <person name="Antranikian G."/>
        </authorList>
    </citation>
    <scope>NUCLEOTIDE SEQUENCE</scope>
    <source>
        <strain evidence="5">GE-1</strain>
    </source>
</reference>
<dbReference type="OrthoDB" id="29360at2"/>
<dbReference type="Pfam" id="PF13416">
    <property type="entry name" value="SBP_bac_8"/>
    <property type="match status" value="1"/>
</dbReference>
<evidence type="ECO:0000313" key="8">
    <source>
        <dbReference type="Proteomes" id="UP000831120"/>
    </source>
</evidence>
<dbReference type="InterPro" id="IPR006059">
    <property type="entry name" value="SBP"/>
</dbReference>
<dbReference type="GO" id="GO:0030313">
    <property type="term" value="C:cell envelope"/>
    <property type="evidence" value="ECO:0007669"/>
    <property type="project" value="UniProtKB-SubCell"/>
</dbReference>
<accession>A0A1J0LT49</accession>
<name>A0A1J0LT49_THEBO</name>
<evidence type="ECO:0000313" key="6">
    <source>
        <dbReference type="EMBL" id="BDG15347.1"/>
    </source>
</evidence>
<dbReference type="RefSeq" id="WP_071676952.1">
    <property type="nucleotide sequence ID" value="NZ_AP025593.1"/>
</dbReference>
<dbReference type="Gene3D" id="3.40.190.10">
    <property type="entry name" value="Periplasmic binding protein-like II"/>
    <property type="match status" value="1"/>
</dbReference>
<comment type="similarity">
    <text evidence="2">Belongs to the bacterial solute-binding protein 1 family.</text>
</comment>
<keyword evidence="8" id="KW-1185">Reference proteome</keyword>
<evidence type="ECO:0000313" key="5">
    <source>
        <dbReference type="EMBL" id="APD09212.1"/>
    </source>
</evidence>
<evidence type="ECO:0000256" key="3">
    <source>
        <dbReference type="ARBA" id="ARBA00022448"/>
    </source>
</evidence>
<dbReference type="PANTHER" id="PTHR43649:SF31">
    <property type="entry name" value="SN-GLYCEROL-3-PHOSPHATE-BINDING PERIPLASMIC PROTEIN UGPB"/>
    <property type="match status" value="1"/>
</dbReference>
<dbReference type="KEGG" id="tbc:A0O31_01062"/>
<sequence length="386" mass="41714">MVRVLLLLLVLAAWARAQVVIPLWHTLGEGGVLEGEAQSFNQTQSRYRIEPRFVGDYREMGVLLAAALRNGTAPPLAQVELGFLPVLVKEGLLQPLPAPQIPDLDPDLLRLGEVKGRLYGYPLGISVAVLFYNQDALQARRLSPPKDFAQLKTAAQRLSSRSAKGLLFSADVYSFASLVLAQGGTLSQGGGPALNGEGALKSLEYLLSIHREGALQVRSATELISAGADFLRTKAFLAMGPSSLLPAVKSRTQLPFAIGIAPLPLEAQGRVAASGSVLVALRHASAEERRGLEAFYRHMAETSRQLALARGVFYLPLSLKAQEAWGKEEVGRLLLSQKDRLAPWHGDSPLLLWAPPLEEALERVLKGQTPAKKALEEAQARALKIP</sequence>